<dbReference type="InterPro" id="IPR056866">
    <property type="entry name" value="Znf_WRKY19"/>
</dbReference>
<protein>
    <recommendedName>
        <fullName evidence="2">WRKY19-like zinc finger domain-containing protein</fullName>
    </recommendedName>
</protein>
<dbReference type="EMBL" id="JALLPJ020001407">
    <property type="protein sequence ID" value="KAL3765144.1"/>
    <property type="molecule type" value="Genomic_DNA"/>
</dbReference>
<proteinExistence type="predicted"/>
<feature type="domain" description="WRKY19-like zinc finger" evidence="2">
    <location>
        <begin position="30"/>
        <end position="52"/>
    </location>
</feature>
<feature type="region of interest" description="Disordered" evidence="1">
    <location>
        <begin position="240"/>
        <end position="263"/>
    </location>
</feature>
<feature type="domain" description="WRKY19-like zinc finger" evidence="2">
    <location>
        <begin position="81"/>
        <end position="102"/>
    </location>
</feature>
<name>A0ABD3MMK0_9STRA</name>
<feature type="region of interest" description="Disordered" evidence="1">
    <location>
        <begin position="132"/>
        <end position="155"/>
    </location>
</feature>
<dbReference type="Pfam" id="PF24906">
    <property type="entry name" value="Zf_WRKY19"/>
    <property type="match status" value="2"/>
</dbReference>
<comment type="caution">
    <text evidence="3">The sequence shown here is derived from an EMBL/GenBank/DDBJ whole genome shotgun (WGS) entry which is preliminary data.</text>
</comment>
<evidence type="ECO:0000259" key="2">
    <source>
        <dbReference type="Pfam" id="PF24906"/>
    </source>
</evidence>
<evidence type="ECO:0000313" key="4">
    <source>
        <dbReference type="Proteomes" id="UP001530400"/>
    </source>
</evidence>
<dbReference type="PANTHER" id="PTHR31827:SF1">
    <property type="entry name" value="EMB|CAB89363.1"/>
    <property type="match status" value="1"/>
</dbReference>
<accession>A0ABD3MMK0</accession>
<dbReference type="Proteomes" id="UP001530400">
    <property type="component" value="Unassembled WGS sequence"/>
</dbReference>
<dbReference type="AlphaFoldDB" id="A0ABD3MMK0"/>
<feature type="compositionally biased region" description="Basic and acidic residues" evidence="1">
    <location>
        <begin position="240"/>
        <end position="253"/>
    </location>
</feature>
<dbReference type="PANTHER" id="PTHR31827">
    <property type="entry name" value="EMB|CAB89363.1"/>
    <property type="match status" value="1"/>
</dbReference>
<feature type="compositionally biased region" description="Low complexity" evidence="1">
    <location>
        <begin position="138"/>
        <end position="148"/>
    </location>
</feature>
<gene>
    <name evidence="3" type="ORF">ACHAWO_004322</name>
</gene>
<evidence type="ECO:0000313" key="3">
    <source>
        <dbReference type="EMBL" id="KAL3765144.1"/>
    </source>
</evidence>
<keyword evidence="4" id="KW-1185">Reference proteome</keyword>
<reference evidence="3 4" key="1">
    <citation type="submission" date="2024-10" db="EMBL/GenBank/DDBJ databases">
        <title>Updated reference genomes for cyclostephanoid diatoms.</title>
        <authorList>
            <person name="Roberts W.R."/>
            <person name="Alverson A.J."/>
        </authorList>
    </citation>
    <scope>NUCLEOTIDE SEQUENCE [LARGE SCALE GENOMIC DNA]</scope>
    <source>
        <strain evidence="3 4">AJA010-31</strain>
    </source>
</reference>
<sequence length="263" mass="27349">MEYAQFSHAVPGVANASSSSRGLKAIRPRKRLCSVAGCTNGIVQGGVCVKHGAKRRTCKFPGCDKNSKSVGLCSKHGPARKKCNTEGCSNVAVQGGLCKTHGASTKKCTLPGCGKIAALGGYCKRHSALDELPESSSDHQASSSPHHSTPGAGDMSMSQYMSFQMAQANMMYQQAMYMNAMANGNPNFAENPALAKQMMGYPFGGYVMGMMGGVDAAARAAATAAVSGDDSYAKEVPEVKKEADKSAVEKEAEACCGVGGRRA</sequence>
<evidence type="ECO:0000256" key="1">
    <source>
        <dbReference type="SAM" id="MobiDB-lite"/>
    </source>
</evidence>
<organism evidence="3 4">
    <name type="scientific">Cyclotella atomus</name>
    <dbReference type="NCBI Taxonomy" id="382360"/>
    <lineage>
        <taxon>Eukaryota</taxon>
        <taxon>Sar</taxon>
        <taxon>Stramenopiles</taxon>
        <taxon>Ochrophyta</taxon>
        <taxon>Bacillariophyta</taxon>
        <taxon>Coscinodiscophyceae</taxon>
        <taxon>Thalassiosirophycidae</taxon>
        <taxon>Stephanodiscales</taxon>
        <taxon>Stephanodiscaceae</taxon>
        <taxon>Cyclotella</taxon>
    </lineage>
</organism>